<dbReference type="PROSITE" id="PS50097">
    <property type="entry name" value="BTB"/>
    <property type="match status" value="1"/>
</dbReference>
<dbReference type="EMBL" id="CAFZ01000050">
    <property type="protein sequence ID" value="CCA69224.1"/>
    <property type="molecule type" value="Genomic_DNA"/>
</dbReference>
<evidence type="ECO:0000313" key="3">
    <source>
        <dbReference type="Proteomes" id="UP000007148"/>
    </source>
</evidence>
<sequence length="320" mass="36044">MSGLLLDAATIEQHKMSNGFGSSATLVPQVGESSRESSPPRVARQQSAEFYFADGNVVFLVERTLYRIHRSVLSRNSPFFRNLFSISAPLDNKEVEGSSDDNPLHLPHIQVDQFDAFLSTVYPSWRPLNQSTEAIINILCLATKWEFATTRSYAIELLTSRPLSPVLRIELARVYDVPTWLLSSYVELARIRTPLNESDADRLGLPTVLRLGRAREAILRQRFTRALEAPKSDFFDVPAARHMNCWRTLARSLFLALKNGERAGGSDEDLVEEVLAASRRLSEDETLCHSCSDLHMFRARCTRWLDIDSDAAIVASVFNL</sequence>
<dbReference type="eggNOG" id="ENOG502SQWF">
    <property type="taxonomic scope" value="Eukaryota"/>
</dbReference>
<dbReference type="OMA" id="ANIREWF"/>
<evidence type="ECO:0000259" key="1">
    <source>
        <dbReference type="PROSITE" id="PS50097"/>
    </source>
</evidence>
<dbReference type="STRING" id="1109443.G4TD51"/>
<dbReference type="OrthoDB" id="2367075at2759"/>
<proteinExistence type="predicted"/>
<accession>G4TD51</accession>
<comment type="caution">
    <text evidence="2">The sequence shown here is derived from an EMBL/GenBank/DDBJ whole genome shotgun (WGS) entry which is preliminary data.</text>
</comment>
<dbReference type="Pfam" id="PF00651">
    <property type="entry name" value="BTB"/>
    <property type="match status" value="1"/>
</dbReference>
<dbReference type="Gene3D" id="3.30.710.10">
    <property type="entry name" value="Potassium Channel Kv1.1, Chain A"/>
    <property type="match status" value="1"/>
</dbReference>
<protein>
    <recommendedName>
        <fullName evidence="1">BTB domain-containing protein</fullName>
    </recommendedName>
</protein>
<dbReference type="CDD" id="cd18186">
    <property type="entry name" value="BTB_POZ_ZBTB_KLHL-like"/>
    <property type="match status" value="1"/>
</dbReference>
<dbReference type="HOGENOM" id="CLU_783392_0_0_1"/>
<evidence type="ECO:0000313" key="2">
    <source>
        <dbReference type="EMBL" id="CCA69224.1"/>
    </source>
</evidence>
<organism evidence="2 3">
    <name type="scientific">Serendipita indica (strain DSM 11827)</name>
    <name type="common">Root endophyte fungus</name>
    <name type="synonym">Piriformospora indica</name>
    <dbReference type="NCBI Taxonomy" id="1109443"/>
    <lineage>
        <taxon>Eukaryota</taxon>
        <taxon>Fungi</taxon>
        <taxon>Dikarya</taxon>
        <taxon>Basidiomycota</taxon>
        <taxon>Agaricomycotina</taxon>
        <taxon>Agaricomycetes</taxon>
        <taxon>Sebacinales</taxon>
        <taxon>Serendipitaceae</taxon>
        <taxon>Serendipita</taxon>
    </lineage>
</organism>
<keyword evidence="3" id="KW-1185">Reference proteome</keyword>
<dbReference type="InParanoid" id="G4TD51"/>
<dbReference type="SUPFAM" id="SSF54695">
    <property type="entry name" value="POZ domain"/>
    <property type="match status" value="1"/>
</dbReference>
<name>G4TD51_SERID</name>
<dbReference type="InterPro" id="IPR011333">
    <property type="entry name" value="SKP1/BTB/POZ_sf"/>
</dbReference>
<dbReference type="SMART" id="SM00225">
    <property type="entry name" value="BTB"/>
    <property type="match status" value="1"/>
</dbReference>
<gene>
    <name evidence="2" type="ORF">PIIN_03124</name>
</gene>
<dbReference type="InterPro" id="IPR000210">
    <property type="entry name" value="BTB/POZ_dom"/>
</dbReference>
<feature type="domain" description="BTB" evidence="1">
    <location>
        <begin position="55"/>
        <end position="130"/>
    </location>
</feature>
<dbReference type="AlphaFoldDB" id="G4TD51"/>
<dbReference type="Proteomes" id="UP000007148">
    <property type="component" value="Unassembled WGS sequence"/>
</dbReference>
<reference evidence="2 3" key="1">
    <citation type="journal article" date="2011" name="PLoS Pathog.">
        <title>Endophytic Life Strategies Decoded by Genome and Transcriptome Analyses of the Mutualistic Root Symbiont Piriformospora indica.</title>
        <authorList>
            <person name="Zuccaro A."/>
            <person name="Lahrmann U."/>
            <person name="Guldener U."/>
            <person name="Langen G."/>
            <person name="Pfiffi S."/>
            <person name="Biedenkopf D."/>
            <person name="Wong P."/>
            <person name="Samans B."/>
            <person name="Grimm C."/>
            <person name="Basiewicz M."/>
            <person name="Murat C."/>
            <person name="Martin F."/>
            <person name="Kogel K.H."/>
        </authorList>
    </citation>
    <scope>NUCLEOTIDE SEQUENCE [LARGE SCALE GENOMIC DNA]</scope>
    <source>
        <strain evidence="2 3">DSM 11827</strain>
    </source>
</reference>